<keyword evidence="2" id="KW-1133">Transmembrane helix</keyword>
<dbReference type="HOGENOM" id="CLU_563535_0_0_11"/>
<gene>
    <name evidence="3" type="ORF">C811_02336</name>
</gene>
<dbReference type="STRING" id="1235794.C811_02336"/>
<feature type="transmembrane region" description="Helical" evidence="2">
    <location>
        <begin position="423"/>
        <end position="446"/>
    </location>
</feature>
<keyword evidence="2" id="KW-0812">Transmembrane</keyword>
<feature type="region of interest" description="Disordered" evidence="1">
    <location>
        <begin position="465"/>
        <end position="484"/>
    </location>
</feature>
<dbReference type="GeneID" id="82191681"/>
<keyword evidence="4" id="KW-1185">Reference proteome</keyword>
<dbReference type="RefSeq" id="WP_016310507.1">
    <property type="nucleotide sequence ID" value="NZ_KE159646.1"/>
</dbReference>
<reference evidence="3 4" key="1">
    <citation type="submission" date="2013-04" db="EMBL/GenBank/DDBJ databases">
        <title>The Genome Sequence of Enterorhabdus caecimuris B7.</title>
        <authorList>
            <consortium name="The Broad Institute Genomics Platform"/>
            <consortium name="The Broad Institute Genome Sequencing Center for Infectious Disease"/>
            <person name="Earl A."/>
            <person name="Xavier R."/>
            <person name="Elson C."/>
            <person name="Duck W."/>
            <person name="Walker B."/>
            <person name="Young S."/>
            <person name="Zeng Q."/>
            <person name="Gargeya S."/>
            <person name="Fitzgerald M."/>
            <person name="Haas B."/>
            <person name="Abouelleil A."/>
            <person name="Allen A.W."/>
            <person name="Alvarado L."/>
            <person name="Arachchi H.M."/>
            <person name="Berlin A.M."/>
            <person name="Chapman S.B."/>
            <person name="Gainer-Dewar J."/>
            <person name="Goldberg J."/>
            <person name="Griggs A."/>
            <person name="Gujja S."/>
            <person name="Hansen M."/>
            <person name="Howarth C."/>
            <person name="Imamovic A."/>
            <person name="Ireland A."/>
            <person name="Larimer J."/>
            <person name="McCowan C."/>
            <person name="Murphy C."/>
            <person name="Pearson M."/>
            <person name="Poon T.W."/>
            <person name="Priest M."/>
            <person name="Roberts A."/>
            <person name="Saif S."/>
            <person name="Shea T."/>
            <person name="Sisk P."/>
            <person name="Sykes S."/>
            <person name="Wortman J."/>
            <person name="Nusbaum C."/>
            <person name="Birren B."/>
        </authorList>
    </citation>
    <scope>NUCLEOTIDE SEQUENCE [LARGE SCALE GENOMIC DNA]</scope>
    <source>
        <strain evidence="3 4">B7</strain>
    </source>
</reference>
<dbReference type="EMBL" id="ASSY01000010">
    <property type="protein sequence ID" value="EOS49871.1"/>
    <property type="molecule type" value="Genomic_DNA"/>
</dbReference>
<comment type="caution">
    <text evidence="3">The sequence shown here is derived from an EMBL/GenBank/DDBJ whole genome shotgun (WGS) entry which is preliminary data.</text>
</comment>
<proteinExistence type="predicted"/>
<dbReference type="OrthoDB" id="2236865at2"/>
<dbReference type="Proteomes" id="UP000014204">
    <property type="component" value="Unassembled WGS sequence"/>
</dbReference>
<evidence type="ECO:0000256" key="2">
    <source>
        <dbReference type="SAM" id="Phobius"/>
    </source>
</evidence>
<name>R9KUI7_9ACTN</name>
<protein>
    <submittedName>
        <fullName evidence="3">Uncharacterized protein</fullName>
    </submittedName>
</protein>
<feature type="transmembrane region" description="Helical" evidence="2">
    <location>
        <begin position="325"/>
        <end position="348"/>
    </location>
</feature>
<organism evidence="3 4">
    <name type="scientific">Adlercreutzia caecimuris B7</name>
    <dbReference type="NCBI Taxonomy" id="1235794"/>
    <lineage>
        <taxon>Bacteria</taxon>
        <taxon>Bacillati</taxon>
        <taxon>Actinomycetota</taxon>
        <taxon>Coriobacteriia</taxon>
        <taxon>Eggerthellales</taxon>
        <taxon>Eggerthellaceae</taxon>
        <taxon>Adlercreutzia</taxon>
    </lineage>
</organism>
<evidence type="ECO:0000256" key="1">
    <source>
        <dbReference type="SAM" id="MobiDB-lite"/>
    </source>
</evidence>
<evidence type="ECO:0000313" key="3">
    <source>
        <dbReference type="EMBL" id="EOS49871.1"/>
    </source>
</evidence>
<dbReference type="AlphaFoldDB" id="R9KUI7"/>
<accession>R9KUI7</accession>
<dbReference type="PATRIC" id="fig|1235794.3.peg.2303"/>
<keyword evidence="2" id="KW-0472">Membrane</keyword>
<evidence type="ECO:0000313" key="4">
    <source>
        <dbReference type="Proteomes" id="UP000014204"/>
    </source>
</evidence>
<sequence>MSDKVRATKFLKTEDEAKREWLSLLTDDPHVPIDVAYKATCEIRREYYPYADYDMVCAATWTATSINEHEEEYQVAREETVYIDYRGKEHKTGGCDFENIAGVREPVKRYRQPLSRTVYDTKTRTVVDAVWQSDGDVGPLKLMQRVATCELPSLDWAAHFESNQFIEADEDYLNDYHLMPETVSKADAQERAESESLSDMARYAQRDVPGDRFEDFSLCSFNVRESTRSDFLLGVYHVVYQYEGESYECFLSGGAAEGDYLFGPRPVDDSVKEQSEALDEVLSKNSGCSRKTLFLLAVPVLLIASWLFSLLGFRTPYVAEDYLEYSILGAISISLLIAAVCCGMRFALMQMTSNKMKKEKKQFESDGQLMRKQVLELVQNDAIPEADKKSTIERWLTDHSGNVSMSRDLVVSTIGKQKKQVRLLNMVTIAAIAVVLAFGIISGIVASSNHIAEEEQIEAERQYRYENHFSGGEDDSSVDLQYQP</sequence>
<feature type="transmembrane region" description="Helical" evidence="2">
    <location>
        <begin position="293"/>
        <end position="313"/>
    </location>
</feature>